<reference evidence="3 4" key="1">
    <citation type="submission" date="2018-02" db="EMBL/GenBank/DDBJ databases">
        <title>8 Nocardia nova and 1 Nocardia cyriacigeorgica strain used for evolution to TMP-SMX.</title>
        <authorList>
            <person name="Mehta H."/>
            <person name="Weng J."/>
            <person name="Shamoo Y."/>
        </authorList>
    </citation>
    <scope>NUCLEOTIDE SEQUENCE [LARGE SCALE GENOMIC DNA]</scope>
    <source>
        <strain evidence="3 4">BAA2227</strain>
    </source>
</reference>
<evidence type="ECO:0000256" key="1">
    <source>
        <dbReference type="SAM" id="MobiDB-lite"/>
    </source>
</evidence>
<accession>A0A2S6A233</accession>
<dbReference type="Pfam" id="PF26527">
    <property type="entry name" value="DUF8176"/>
    <property type="match status" value="1"/>
</dbReference>
<dbReference type="RefSeq" id="WP_104363952.1">
    <property type="nucleotide sequence ID" value="NZ_PSZD01000015.1"/>
</dbReference>
<protein>
    <recommendedName>
        <fullName evidence="2">DUF8176 domain-containing protein</fullName>
    </recommendedName>
</protein>
<organism evidence="3 4">
    <name type="scientific">Nocardia nova</name>
    <dbReference type="NCBI Taxonomy" id="37330"/>
    <lineage>
        <taxon>Bacteria</taxon>
        <taxon>Bacillati</taxon>
        <taxon>Actinomycetota</taxon>
        <taxon>Actinomycetes</taxon>
        <taxon>Mycobacteriales</taxon>
        <taxon>Nocardiaceae</taxon>
        <taxon>Nocardia</taxon>
    </lineage>
</organism>
<name>A0A2S6A233_9NOCA</name>
<feature type="domain" description="DUF8176" evidence="2">
    <location>
        <begin position="125"/>
        <end position="233"/>
    </location>
</feature>
<feature type="region of interest" description="Disordered" evidence="1">
    <location>
        <begin position="40"/>
        <end position="67"/>
    </location>
</feature>
<gene>
    <name evidence="3" type="ORF">C5F51_22570</name>
</gene>
<feature type="region of interest" description="Disordered" evidence="1">
    <location>
        <begin position="1"/>
        <end position="21"/>
    </location>
</feature>
<evidence type="ECO:0000259" key="2">
    <source>
        <dbReference type="Pfam" id="PF26527"/>
    </source>
</evidence>
<evidence type="ECO:0000313" key="3">
    <source>
        <dbReference type="EMBL" id="PPJ25614.1"/>
    </source>
</evidence>
<feature type="region of interest" description="Disordered" evidence="1">
    <location>
        <begin position="92"/>
        <end position="116"/>
    </location>
</feature>
<comment type="caution">
    <text evidence="3">The sequence shown here is derived from an EMBL/GenBank/DDBJ whole genome shotgun (WGS) entry which is preliminary data.</text>
</comment>
<evidence type="ECO:0000313" key="4">
    <source>
        <dbReference type="Proteomes" id="UP000238356"/>
    </source>
</evidence>
<sequence>MPRNDNSSEEEWGKPILEPDDDLDLDTALAANLTAEATVSAQADWFTPPSPNPGPDKPAAGRRGRRLPPRGWAALAALAAVTAGVLAITHTGDEDSPHAARVSATAGPPATTTAASGPCTGLSGAVVTTRGGKTDTIAGIIASFEADYYTERSAAKAIQLVTPETGITEQGLADGIASIPTGTTHCVAITPLTTNTATAHLVELHPDGRRVDYLQVINTVPGPGGGLLISHIQEQG</sequence>
<dbReference type="AlphaFoldDB" id="A0A2S6A233"/>
<keyword evidence="4" id="KW-1185">Reference proteome</keyword>
<proteinExistence type="predicted"/>
<dbReference type="InterPro" id="IPR058489">
    <property type="entry name" value="DUF8176"/>
</dbReference>
<dbReference type="Proteomes" id="UP000238356">
    <property type="component" value="Unassembled WGS sequence"/>
</dbReference>
<dbReference type="EMBL" id="PSZD01000015">
    <property type="protein sequence ID" value="PPJ25614.1"/>
    <property type="molecule type" value="Genomic_DNA"/>
</dbReference>
<feature type="compositionally biased region" description="Low complexity" evidence="1">
    <location>
        <begin position="103"/>
        <end position="116"/>
    </location>
</feature>